<dbReference type="EMBL" id="LWCA01000223">
    <property type="protein sequence ID" value="OAF69838.1"/>
    <property type="molecule type" value="Genomic_DNA"/>
</dbReference>
<reference evidence="2 3" key="1">
    <citation type="submission" date="2016-04" db="EMBL/GenBank/DDBJ databases">
        <title>The genome of Intoshia linei affirms orthonectids as highly simplified spiralians.</title>
        <authorList>
            <person name="Mikhailov K.V."/>
            <person name="Slusarev G.S."/>
            <person name="Nikitin M.A."/>
            <person name="Logacheva M.D."/>
            <person name="Penin A."/>
            <person name="Aleoshin V."/>
            <person name="Panchin Y.V."/>
        </authorList>
    </citation>
    <scope>NUCLEOTIDE SEQUENCE [LARGE SCALE GENOMIC DNA]</scope>
    <source>
        <strain evidence="2">Intl2013</strain>
        <tissue evidence="2">Whole animal</tissue>
    </source>
</reference>
<comment type="caution">
    <text evidence="2">The sequence shown here is derived from an EMBL/GenBank/DDBJ whole genome shotgun (WGS) entry which is preliminary data.</text>
</comment>
<dbReference type="GO" id="GO:0006396">
    <property type="term" value="P:RNA processing"/>
    <property type="evidence" value="ECO:0007669"/>
    <property type="project" value="InterPro"/>
</dbReference>
<accession>A0A177B6C7</accession>
<proteinExistence type="predicted"/>
<dbReference type="GO" id="GO:0004000">
    <property type="term" value="F:adenosine deaminase activity"/>
    <property type="evidence" value="ECO:0007669"/>
    <property type="project" value="InterPro"/>
</dbReference>
<feature type="domain" description="A to I editase" evidence="1">
    <location>
        <begin position="1"/>
        <end position="51"/>
    </location>
</feature>
<gene>
    <name evidence="2" type="ORF">A3Q56_02386</name>
</gene>
<dbReference type="PROSITE" id="PS50141">
    <property type="entry name" value="A_DEAMIN_EDITASE"/>
    <property type="match status" value="1"/>
</dbReference>
<name>A0A177B6C7_9BILA</name>
<sequence length="136" mass="16050">MEVCKDYAKLNYLESKQLATDYIKHKKALFSHLVNKKMGMWVGKPVDIDKFYVNDGEMDLNDYILENVDDERKRSIDLTRHIFAKSQKIEIHDFKKMKYNPDDESSSKSYLTFNTTVLINSLSDINEITKKYNIKL</sequence>
<evidence type="ECO:0000313" key="3">
    <source>
        <dbReference type="Proteomes" id="UP000078046"/>
    </source>
</evidence>
<evidence type="ECO:0000259" key="1">
    <source>
        <dbReference type="PROSITE" id="PS50141"/>
    </source>
</evidence>
<dbReference type="GO" id="GO:0003723">
    <property type="term" value="F:RNA binding"/>
    <property type="evidence" value="ECO:0007669"/>
    <property type="project" value="InterPro"/>
</dbReference>
<dbReference type="InterPro" id="IPR002466">
    <property type="entry name" value="A_deamin"/>
</dbReference>
<evidence type="ECO:0000313" key="2">
    <source>
        <dbReference type="EMBL" id="OAF69838.1"/>
    </source>
</evidence>
<dbReference type="Proteomes" id="UP000078046">
    <property type="component" value="Unassembled WGS sequence"/>
</dbReference>
<keyword evidence="3" id="KW-1185">Reference proteome</keyword>
<dbReference type="AlphaFoldDB" id="A0A177B6C7"/>
<protein>
    <recommendedName>
        <fullName evidence="1">A to I editase domain-containing protein</fullName>
    </recommendedName>
</protein>
<organism evidence="2 3">
    <name type="scientific">Intoshia linei</name>
    <dbReference type="NCBI Taxonomy" id="1819745"/>
    <lineage>
        <taxon>Eukaryota</taxon>
        <taxon>Metazoa</taxon>
        <taxon>Spiralia</taxon>
        <taxon>Lophotrochozoa</taxon>
        <taxon>Mesozoa</taxon>
        <taxon>Orthonectida</taxon>
        <taxon>Rhopaluridae</taxon>
        <taxon>Intoshia</taxon>
    </lineage>
</organism>